<dbReference type="Gene3D" id="1.10.10.10">
    <property type="entry name" value="Winged helix-like DNA-binding domain superfamily/Winged helix DNA-binding domain"/>
    <property type="match status" value="1"/>
</dbReference>
<dbReference type="InterPro" id="IPR043135">
    <property type="entry name" value="Fur_C"/>
</dbReference>
<evidence type="ECO:0000313" key="9">
    <source>
        <dbReference type="EMBL" id="RJP18145.1"/>
    </source>
</evidence>
<evidence type="ECO:0000256" key="2">
    <source>
        <dbReference type="ARBA" id="ARBA00022491"/>
    </source>
</evidence>
<dbReference type="Pfam" id="PF01475">
    <property type="entry name" value="FUR"/>
    <property type="match status" value="1"/>
</dbReference>
<evidence type="ECO:0000256" key="8">
    <source>
        <dbReference type="PIRSR" id="PIRSR602481-2"/>
    </source>
</evidence>
<dbReference type="InterPro" id="IPR036388">
    <property type="entry name" value="WH-like_DNA-bd_sf"/>
</dbReference>
<dbReference type="GO" id="GO:0045892">
    <property type="term" value="P:negative regulation of DNA-templated transcription"/>
    <property type="evidence" value="ECO:0007669"/>
    <property type="project" value="TreeGrafter"/>
</dbReference>
<organism evidence="9 10">
    <name type="scientific">Abyssobacteria bacterium (strain SURF_5)</name>
    <dbReference type="NCBI Taxonomy" id="2093360"/>
    <lineage>
        <taxon>Bacteria</taxon>
        <taxon>Pseudomonadati</taxon>
        <taxon>Candidatus Hydrogenedentota</taxon>
        <taxon>Candidatus Abyssobacteria</taxon>
    </lineage>
</organism>
<proteinExistence type="inferred from homology"/>
<keyword evidence="7" id="KW-0479">Metal-binding</keyword>
<feature type="binding site" evidence="7">
    <location>
        <position position="142"/>
    </location>
    <ligand>
        <name>Zn(2+)</name>
        <dbReference type="ChEBI" id="CHEBI:29105"/>
    </ligand>
</feature>
<accession>A0A3A4NHP3</accession>
<keyword evidence="5" id="KW-0238">DNA-binding</keyword>
<comment type="similarity">
    <text evidence="1">Belongs to the Fur family.</text>
</comment>
<keyword evidence="8" id="KW-0408">Iron</keyword>
<comment type="cofactor">
    <cofactor evidence="8">
        <name>Mn(2+)</name>
        <dbReference type="ChEBI" id="CHEBI:29035"/>
    </cofactor>
    <cofactor evidence="8">
        <name>Fe(2+)</name>
        <dbReference type="ChEBI" id="CHEBI:29033"/>
    </cofactor>
    <text evidence="8">Binds 1 Mn(2+) or Fe(2+) ion per subunit.</text>
</comment>
<evidence type="ECO:0000256" key="3">
    <source>
        <dbReference type="ARBA" id="ARBA00022833"/>
    </source>
</evidence>
<comment type="cofactor">
    <cofactor evidence="7">
        <name>Zn(2+)</name>
        <dbReference type="ChEBI" id="CHEBI:29105"/>
    </cofactor>
    <text evidence="7">Binds 1 zinc ion per subunit.</text>
</comment>
<dbReference type="PANTHER" id="PTHR33202">
    <property type="entry name" value="ZINC UPTAKE REGULATION PROTEIN"/>
    <property type="match status" value="1"/>
</dbReference>
<dbReference type="GO" id="GO:0008270">
    <property type="term" value="F:zinc ion binding"/>
    <property type="evidence" value="ECO:0007669"/>
    <property type="project" value="TreeGrafter"/>
</dbReference>
<keyword evidence="6" id="KW-0804">Transcription</keyword>
<comment type="caution">
    <text evidence="9">The sequence shown here is derived from an EMBL/GenBank/DDBJ whole genome shotgun (WGS) entry which is preliminary data.</text>
</comment>
<evidence type="ECO:0000256" key="5">
    <source>
        <dbReference type="ARBA" id="ARBA00023125"/>
    </source>
</evidence>
<feature type="binding site" evidence="8">
    <location>
        <position position="117"/>
    </location>
    <ligand>
        <name>Fe cation</name>
        <dbReference type="ChEBI" id="CHEBI:24875"/>
    </ligand>
</feature>
<keyword evidence="2" id="KW-0678">Repressor</keyword>
<dbReference type="InterPro" id="IPR036390">
    <property type="entry name" value="WH_DNA-bd_sf"/>
</dbReference>
<evidence type="ECO:0000256" key="7">
    <source>
        <dbReference type="PIRSR" id="PIRSR602481-1"/>
    </source>
</evidence>
<keyword evidence="3 7" id="KW-0862">Zinc</keyword>
<feature type="binding site" evidence="7">
    <location>
        <position position="145"/>
    </location>
    <ligand>
        <name>Zn(2+)</name>
        <dbReference type="ChEBI" id="CHEBI:29105"/>
    </ligand>
</feature>
<reference evidence="9 10" key="1">
    <citation type="journal article" date="2017" name="ISME J.">
        <title>Energy and carbon metabolisms in a deep terrestrial subsurface fluid microbial community.</title>
        <authorList>
            <person name="Momper L."/>
            <person name="Jungbluth S.P."/>
            <person name="Lee M.D."/>
            <person name="Amend J.P."/>
        </authorList>
    </citation>
    <scope>NUCLEOTIDE SEQUENCE [LARGE SCALE GENOMIC DNA]</scope>
    <source>
        <strain evidence="9">SURF_5</strain>
    </source>
</reference>
<dbReference type="GO" id="GO:0000976">
    <property type="term" value="F:transcription cis-regulatory region binding"/>
    <property type="evidence" value="ECO:0007669"/>
    <property type="project" value="TreeGrafter"/>
</dbReference>
<evidence type="ECO:0000256" key="1">
    <source>
        <dbReference type="ARBA" id="ARBA00007957"/>
    </source>
</evidence>
<dbReference type="EMBL" id="QZKU01000105">
    <property type="protein sequence ID" value="RJP18145.1"/>
    <property type="molecule type" value="Genomic_DNA"/>
</dbReference>
<feature type="binding site" evidence="7">
    <location>
        <position position="105"/>
    </location>
    <ligand>
        <name>Zn(2+)</name>
        <dbReference type="ChEBI" id="CHEBI:29105"/>
    </ligand>
</feature>
<dbReference type="CDD" id="cd07153">
    <property type="entry name" value="Fur_like"/>
    <property type="match status" value="1"/>
</dbReference>
<evidence type="ECO:0000256" key="4">
    <source>
        <dbReference type="ARBA" id="ARBA00023015"/>
    </source>
</evidence>
<dbReference type="InterPro" id="IPR002481">
    <property type="entry name" value="FUR"/>
</dbReference>
<dbReference type="PANTHER" id="PTHR33202:SF8">
    <property type="entry name" value="PEROXIDE-RESPONSIVE REPRESSOR PERR"/>
    <property type="match status" value="1"/>
</dbReference>
<keyword evidence="4" id="KW-0805">Transcription regulation</keyword>
<protein>
    <submittedName>
        <fullName evidence="9">Transcriptional repressor</fullName>
    </submittedName>
</protein>
<dbReference type="GO" id="GO:1900376">
    <property type="term" value="P:regulation of secondary metabolite biosynthetic process"/>
    <property type="evidence" value="ECO:0007669"/>
    <property type="project" value="TreeGrafter"/>
</dbReference>
<sequence length="153" mass="17312">MEIDSKELQERMSRLKDGLKRSGLKSTHQRLEIFREVAKSGIHPDAETVFNGVRERVPTISLDTVYRTLWVLLDLGLVTSLGASHERVRFDANLKPHHHFVCVRCGLIRDFHSRHLENIACPEEAEAFGEPVSLHVEVRGVCTGCRSLVKNSS</sequence>
<evidence type="ECO:0000256" key="6">
    <source>
        <dbReference type="ARBA" id="ARBA00023163"/>
    </source>
</evidence>
<gene>
    <name evidence="9" type="ORF">C4520_14945</name>
</gene>
<dbReference type="GO" id="GO:0003700">
    <property type="term" value="F:DNA-binding transcription factor activity"/>
    <property type="evidence" value="ECO:0007669"/>
    <property type="project" value="InterPro"/>
</dbReference>
<feature type="binding site" evidence="7">
    <location>
        <position position="102"/>
    </location>
    <ligand>
        <name>Zn(2+)</name>
        <dbReference type="ChEBI" id="CHEBI:29105"/>
    </ligand>
</feature>
<dbReference type="AlphaFoldDB" id="A0A3A4NHP3"/>
<name>A0A3A4NHP3_ABYX5</name>
<evidence type="ECO:0000313" key="10">
    <source>
        <dbReference type="Proteomes" id="UP000265882"/>
    </source>
</evidence>
<dbReference type="Proteomes" id="UP000265882">
    <property type="component" value="Unassembled WGS sequence"/>
</dbReference>
<dbReference type="SUPFAM" id="SSF46785">
    <property type="entry name" value="Winged helix' DNA-binding domain"/>
    <property type="match status" value="1"/>
</dbReference>
<dbReference type="Gene3D" id="3.30.1490.190">
    <property type="match status" value="1"/>
</dbReference>